<dbReference type="SMART" id="SM00382">
    <property type="entry name" value="AAA"/>
    <property type="match status" value="1"/>
</dbReference>
<feature type="transmembrane region" description="Helical" evidence="11">
    <location>
        <begin position="17"/>
        <end position="38"/>
    </location>
</feature>
<keyword evidence="7" id="KW-0547">Nucleotide-binding</keyword>
<evidence type="ECO:0000259" key="14">
    <source>
        <dbReference type="PROSITE" id="PS50928"/>
    </source>
</evidence>
<feature type="domain" description="ABC transporter" evidence="13">
    <location>
        <begin position="301"/>
        <end position="544"/>
    </location>
</feature>
<evidence type="ECO:0000256" key="8">
    <source>
        <dbReference type="ARBA" id="ARBA00022840"/>
    </source>
</evidence>
<dbReference type="InterPro" id="IPR003593">
    <property type="entry name" value="AAA+_ATPase"/>
</dbReference>
<dbReference type="SUPFAM" id="SSF52540">
    <property type="entry name" value="P-loop containing nucleoside triphosphate hydrolases"/>
    <property type="match status" value="1"/>
</dbReference>
<dbReference type="InterPro" id="IPR013563">
    <property type="entry name" value="Oligopep_ABC_C"/>
</dbReference>
<protein>
    <submittedName>
        <fullName evidence="15">Oligopeptide/dipeptide ABC transporter, ATP-binding protein, C-terminal domain-containing protein</fullName>
    </submittedName>
</protein>
<comment type="subcellular location">
    <subcellularLocation>
        <location evidence="11">Cell membrane</location>
        <topology evidence="11">Multi-pass membrane protein</topology>
    </subcellularLocation>
    <subcellularLocation>
        <location evidence="2">Cell membrane</location>
        <topology evidence="2">Peripheral membrane protein</topology>
    </subcellularLocation>
    <subcellularLocation>
        <location evidence="1">Membrane</location>
        <topology evidence="1">Multi-pass membrane protein</topology>
    </subcellularLocation>
</comment>
<dbReference type="EMBL" id="FNFB01000049">
    <property type="protein sequence ID" value="SDM27057.1"/>
    <property type="molecule type" value="Genomic_DNA"/>
</dbReference>
<dbReference type="GO" id="GO:0016887">
    <property type="term" value="F:ATP hydrolysis activity"/>
    <property type="evidence" value="ECO:0007669"/>
    <property type="project" value="InterPro"/>
</dbReference>
<dbReference type="Proteomes" id="UP000198683">
    <property type="component" value="Unassembled WGS sequence"/>
</dbReference>
<evidence type="ECO:0000256" key="3">
    <source>
        <dbReference type="ARBA" id="ARBA00005417"/>
    </source>
</evidence>
<feature type="transmembrane region" description="Helical" evidence="11">
    <location>
        <begin position="79"/>
        <end position="100"/>
    </location>
</feature>
<dbReference type="AlphaFoldDB" id="A0A1G9RVL7"/>
<dbReference type="InterPro" id="IPR035906">
    <property type="entry name" value="MetI-like_sf"/>
</dbReference>
<evidence type="ECO:0000256" key="12">
    <source>
        <dbReference type="SAM" id="MobiDB-lite"/>
    </source>
</evidence>
<dbReference type="PROSITE" id="PS50928">
    <property type="entry name" value="ABC_TM1"/>
    <property type="match status" value="1"/>
</dbReference>
<dbReference type="InterPro" id="IPR017871">
    <property type="entry name" value="ABC_transporter-like_CS"/>
</dbReference>
<dbReference type="NCBIfam" id="TIGR01727">
    <property type="entry name" value="oligo_HPY"/>
    <property type="match status" value="1"/>
</dbReference>
<evidence type="ECO:0000256" key="4">
    <source>
        <dbReference type="ARBA" id="ARBA00022448"/>
    </source>
</evidence>
<keyword evidence="16" id="KW-1185">Reference proteome</keyword>
<feature type="transmembrane region" description="Helical" evidence="11">
    <location>
        <begin position="112"/>
        <end position="138"/>
    </location>
</feature>
<evidence type="ECO:0000256" key="5">
    <source>
        <dbReference type="ARBA" id="ARBA00022475"/>
    </source>
</evidence>
<evidence type="ECO:0000259" key="13">
    <source>
        <dbReference type="PROSITE" id="PS50893"/>
    </source>
</evidence>
<dbReference type="Gene3D" id="1.10.3720.10">
    <property type="entry name" value="MetI-like"/>
    <property type="match status" value="1"/>
</dbReference>
<dbReference type="CDD" id="cd03257">
    <property type="entry name" value="ABC_NikE_OppD_transporters"/>
    <property type="match status" value="1"/>
</dbReference>
<proteinExistence type="inferred from homology"/>
<evidence type="ECO:0000256" key="9">
    <source>
        <dbReference type="ARBA" id="ARBA00022989"/>
    </source>
</evidence>
<evidence type="ECO:0000256" key="2">
    <source>
        <dbReference type="ARBA" id="ARBA00004202"/>
    </source>
</evidence>
<dbReference type="SUPFAM" id="SSF161098">
    <property type="entry name" value="MetI-like"/>
    <property type="match status" value="1"/>
</dbReference>
<keyword evidence="10 11" id="KW-0472">Membrane</keyword>
<dbReference type="PANTHER" id="PTHR43297">
    <property type="entry name" value="OLIGOPEPTIDE TRANSPORT ATP-BINDING PROTEIN APPD"/>
    <property type="match status" value="1"/>
</dbReference>
<dbReference type="GO" id="GO:0005886">
    <property type="term" value="C:plasma membrane"/>
    <property type="evidence" value="ECO:0007669"/>
    <property type="project" value="UniProtKB-SubCell"/>
</dbReference>
<evidence type="ECO:0000256" key="1">
    <source>
        <dbReference type="ARBA" id="ARBA00004141"/>
    </source>
</evidence>
<dbReference type="Pfam" id="PF00528">
    <property type="entry name" value="BPD_transp_1"/>
    <property type="match status" value="1"/>
</dbReference>
<keyword evidence="8 15" id="KW-0067">ATP-binding</keyword>
<dbReference type="Pfam" id="PF00005">
    <property type="entry name" value="ABC_tran"/>
    <property type="match status" value="1"/>
</dbReference>
<keyword evidence="4 11" id="KW-0813">Transport</keyword>
<accession>A0A1G9RVL7</accession>
<dbReference type="InterPro" id="IPR000515">
    <property type="entry name" value="MetI-like"/>
</dbReference>
<dbReference type="STRING" id="683260.SAMN05421874_14917"/>
<evidence type="ECO:0000313" key="16">
    <source>
        <dbReference type="Proteomes" id="UP000198683"/>
    </source>
</evidence>
<evidence type="ECO:0000256" key="11">
    <source>
        <dbReference type="RuleBase" id="RU363032"/>
    </source>
</evidence>
<dbReference type="CDD" id="cd06261">
    <property type="entry name" value="TM_PBP2"/>
    <property type="match status" value="1"/>
</dbReference>
<dbReference type="PROSITE" id="PS50893">
    <property type="entry name" value="ABC_TRANSPORTER_2"/>
    <property type="match status" value="1"/>
</dbReference>
<dbReference type="GO" id="GO:0005524">
    <property type="term" value="F:ATP binding"/>
    <property type="evidence" value="ECO:0007669"/>
    <property type="project" value="UniProtKB-KW"/>
</dbReference>
<dbReference type="PANTHER" id="PTHR43297:SF2">
    <property type="entry name" value="DIPEPTIDE TRANSPORT ATP-BINDING PROTEIN DPPD"/>
    <property type="match status" value="1"/>
</dbReference>
<keyword evidence="9 11" id="KW-1133">Transmembrane helix</keyword>
<dbReference type="FunFam" id="3.40.50.300:FF:000016">
    <property type="entry name" value="Oligopeptide ABC transporter ATP-binding component"/>
    <property type="match status" value="1"/>
</dbReference>
<gene>
    <name evidence="15" type="ORF">SAMN05421874_14917</name>
</gene>
<dbReference type="GO" id="GO:0015833">
    <property type="term" value="P:peptide transport"/>
    <property type="evidence" value="ECO:0007669"/>
    <property type="project" value="InterPro"/>
</dbReference>
<organism evidence="15 16">
    <name type="scientific">Nonomuraea maritima</name>
    <dbReference type="NCBI Taxonomy" id="683260"/>
    <lineage>
        <taxon>Bacteria</taxon>
        <taxon>Bacillati</taxon>
        <taxon>Actinomycetota</taxon>
        <taxon>Actinomycetes</taxon>
        <taxon>Streptosporangiales</taxon>
        <taxon>Streptosporangiaceae</taxon>
        <taxon>Nonomuraea</taxon>
    </lineage>
</organism>
<dbReference type="Gene3D" id="3.40.50.300">
    <property type="entry name" value="P-loop containing nucleotide triphosphate hydrolases"/>
    <property type="match status" value="1"/>
</dbReference>
<feature type="region of interest" description="Disordered" evidence="12">
    <location>
        <begin position="275"/>
        <end position="296"/>
    </location>
</feature>
<dbReference type="InterPro" id="IPR003439">
    <property type="entry name" value="ABC_transporter-like_ATP-bd"/>
</dbReference>
<dbReference type="OrthoDB" id="9809030at2"/>
<sequence>MRTDSDARDSVWRSPSAIIGGVIVALMAVLAVVGPLIWGATAERVDAAAILQGSSAAHPLGTDNLGRDLLARVLVAGRYSLSLALVATLIGAALGILLGALPSVLPRRAARFVTGAVHALVAFPGLLLAMFTAVVAGLGARGAVLGIGVAIAPGFARLTQTLAASVAGSDYVAAARMLGVPRRRVLTRHILPNIAEPLILNLAQSLGGALLGLAGMSFLGLGVQPPDFDWGRLLFDGFARIYVDPEVALGPAAAVALAGIGFNLLGDTLARAAARSSAGRHQTDRPGPPPAEDEPDQDAVLEVRDLTVSFPGGSTPVRGLSLTLAPGEIVGLVGESGSGKSLTAAAIGGLVPYPGAVTYARLRLAGADVADLTDKELGTALAMVFQDPMASLNPALRVGGQLAEVAVVHQGASRADARRRAVDRLGHVRLPDPERHAGQHPHELSGGMRQRAVIAMGLMGTPRVVIADEPTTALDVTVQRQILRLLREVVTETGAALLFISHDIAVVGELCDRVVVMYAGRVVEELPADRLAAGAAHPYTRALIASLPDLDTDRSRPLAGIPGTQPAPARVGPGCAFAPRCVLATARCHGERPELVVHGPRQRVACWEVTP</sequence>
<dbReference type="GO" id="GO:0055085">
    <property type="term" value="P:transmembrane transport"/>
    <property type="evidence" value="ECO:0007669"/>
    <property type="project" value="InterPro"/>
</dbReference>
<comment type="similarity">
    <text evidence="3">Belongs to the ABC transporter superfamily.</text>
</comment>
<feature type="domain" description="ABC transmembrane type-1" evidence="14">
    <location>
        <begin position="77"/>
        <end position="266"/>
    </location>
</feature>
<evidence type="ECO:0000256" key="6">
    <source>
        <dbReference type="ARBA" id="ARBA00022692"/>
    </source>
</evidence>
<keyword evidence="5" id="KW-1003">Cell membrane</keyword>
<evidence type="ECO:0000256" key="10">
    <source>
        <dbReference type="ARBA" id="ARBA00023136"/>
    </source>
</evidence>
<evidence type="ECO:0000256" key="7">
    <source>
        <dbReference type="ARBA" id="ARBA00022741"/>
    </source>
</evidence>
<dbReference type="Pfam" id="PF08352">
    <property type="entry name" value="oligo_HPY"/>
    <property type="match status" value="1"/>
</dbReference>
<dbReference type="RefSeq" id="WP_090774004.1">
    <property type="nucleotide sequence ID" value="NZ_FNFB01000049.1"/>
</dbReference>
<comment type="similarity">
    <text evidence="11">Belongs to the binding-protein-dependent transport system permease family.</text>
</comment>
<dbReference type="InterPro" id="IPR027417">
    <property type="entry name" value="P-loop_NTPase"/>
</dbReference>
<keyword evidence="6 11" id="KW-0812">Transmembrane</keyword>
<name>A0A1G9RVL7_9ACTN</name>
<evidence type="ECO:0000313" key="15">
    <source>
        <dbReference type="EMBL" id="SDM27057.1"/>
    </source>
</evidence>
<reference evidence="15 16" key="1">
    <citation type="submission" date="2016-10" db="EMBL/GenBank/DDBJ databases">
        <authorList>
            <person name="de Groot N.N."/>
        </authorList>
    </citation>
    <scope>NUCLEOTIDE SEQUENCE [LARGE SCALE GENOMIC DNA]</scope>
    <source>
        <strain evidence="15 16">CGMCC 4.5681</strain>
    </source>
</reference>
<dbReference type="PROSITE" id="PS00211">
    <property type="entry name" value="ABC_TRANSPORTER_1"/>
    <property type="match status" value="1"/>
</dbReference>
<dbReference type="InterPro" id="IPR050388">
    <property type="entry name" value="ABC_Ni/Peptide_Import"/>
</dbReference>